<gene>
    <name evidence="3" type="ORF">DI598_10570</name>
</gene>
<dbReference type="AlphaFoldDB" id="A0A2W5GX21"/>
<reference evidence="3 4" key="1">
    <citation type="submission" date="2017-11" db="EMBL/GenBank/DDBJ databases">
        <title>Infants hospitalized years apart are colonized by the same room-sourced microbial strains.</title>
        <authorList>
            <person name="Brooks B."/>
            <person name="Olm M.R."/>
            <person name="Firek B.A."/>
            <person name="Baker R."/>
            <person name="Thomas B.C."/>
            <person name="Morowitz M.J."/>
            <person name="Banfield J.F."/>
        </authorList>
    </citation>
    <scope>NUCLEOTIDE SEQUENCE [LARGE SCALE GENOMIC DNA]</scope>
    <source>
        <strain evidence="3">S2_009_000_R2_76</strain>
    </source>
</reference>
<comment type="caution">
    <text evidence="3">The sequence shown here is derived from an EMBL/GenBank/DDBJ whole genome shotgun (WGS) entry which is preliminary data.</text>
</comment>
<sequence>MIAKQTRGSARSCSGMMDYALREKGPKHTDEKAEIVFQNGCYGTHAEIKEQMKMAMELNKGKCQSPMFHAIFSLAENERLTKDQELALAEKLVKEFKLDNSIVLGVKHASSQNKDHYHFIVCLPPIDGRAVPNMFRSKMRLMEIARSCELAFSLRQLETPKIEKGKHQHQRNNARFEKARQDLGMALIGTKSMLEFVGKMNKAGYSLRKGRGLGIVEDKTGIYYKASDLGLSLQKIEKIIAFNQRQEKQHNDQTFRIDSPYKENTSSSSNDHTTKSQEHFSFNIIEGLLDQMRKIMQVETFYGGSISDFETEEEKRKKLRKKRGISR</sequence>
<evidence type="ECO:0000259" key="2">
    <source>
        <dbReference type="Pfam" id="PF03432"/>
    </source>
</evidence>
<name>A0A2W5GX21_9SPHI</name>
<dbReference type="Pfam" id="PF03432">
    <property type="entry name" value="Relaxase"/>
    <property type="match status" value="1"/>
</dbReference>
<proteinExistence type="predicted"/>
<feature type="compositionally biased region" description="Polar residues" evidence="1">
    <location>
        <begin position="262"/>
        <end position="271"/>
    </location>
</feature>
<feature type="domain" description="MobA/VirD2-like nuclease" evidence="2">
    <location>
        <begin position="19"/>
        <end position="152"/>
    </location>
</feature>
<evidence type="ECO:0000313" key="3">
    <source>
        <dbReference type="EMBL" id="PZP47902.1"/>
    </source>
</evidence>
<protein>
    <recommendedName>
        <fullName evidence="2">MobA/VirD2-like nuclease domain-containing protein</fullName>
    </recommendedName>
</protein>
<evidence type="ECO:0000313" key="4">
    <source>
        <dbReference type="Proteomes" id="UP000249645"/>
    </source>
</evidence>
<feature type="region of interest" description="Disordered" evidence="1">
    <location>
        <begin position="247"/>
        <end position="275"/>
    </location>
</feature>
<dbReference type="EMBL" id="QFOI01000178">
    <property type="protein sequence ID" value="PZP47902.1"/>
    <property type="molecule type" value="Genomic_DNA"/>
</dbReference>
<organism evidence="3 4">
    <name type="scientific">Pseudopedobacter saltans</name>
    <dbReference type="NCBI Taxonomy" id="151895"/>
    <lineage>
        <taxon>Bacteria</taxon>
        <taxon>Pseudomonadati</taxon>
        <taxon>Bacteroidota</taxon>
        <taxon>Sphingobacteriia</taxon>
        <taxon>Sphingobacteriales</taxon>
        <taxon>Sphingobacteriaceae</taxon>
        <taxon>Pseudopedobacter</taxon>
    </lineage>
</organism>
<dbReference type="InterPro" id="IPR005094">
    <property type="entry name" value="Endonuclease_MobA/VirD2"/>
</dbReference>
<evidence type="ECO:0000256" key="1">
    <source>
        <dbReference type="SAM" id="MobiDB-lite"/>
    </source>
</evidence>
<dbReference type="Proteomes" id="UP000249645">
    <property type="component" value="Unassembled WGS sequence"/>
</dbReference>
<feature type="compositionally biased region" description="Basic and acidic residues" evidence="1">
    <location>
        <begin position="247"/>
        <end position="261"/>
    </location>
</feature>
<accession>A0A2W5GX21</accession>